<dbReference type="InterPro" id="IPR047057">
    <property type="entry name" value="MerR_fam"/>
</dbReference>
<sequence>MYKMSMKDFFTIGKLAQEAGVNIETIRFYERKELIKQPKKTGAYRYYSKDYIVRIQFIKRSRELGFTLKEAKELLDLKVRNHAKCSHVLEKTENKIKEIDEKISDLKKMKKSLKSLADCCVDKNQPLSDCPILECF</sequence>
<dbReference type="KEGG" id="bmx:BMS_2492"/>
<feature type="domain" description="HTH merR-type" evidence="6">
    <location>
        <begin position="9"/>
        <end position="77"/>
    </location>
</feature>
<keyword evidence="4" id="KW-0804">Transcription</keyword>
<keyword evidence="8" id="KW-1185">Reference proteome</keyword>
<dbReference type="PROSITE" id="PS50937">
    <property type="entry name" value="HTH_MERR_2"/>
    <property type="match status" value="1"/>
</dbReference>
<name>E1X5G2_HALMS</name>
<dbReference type="AlphaFoldDB" id="E1X5G2"/>
<organism evidence="7 8">
    <name type="scientific">Halobacteriovorax marinus (strain ATCC BAA-682 / DSM 15412 / SJ)</name>
    <name type="common">Bacteriovorax marinus</name>
    <dbReference type="NCBI Taxonomy" id="862908"/>
    <lineage>
        <taxon>Bacteria</taxon>
        <taxon>Pseudomonadati</taxon>
        <taxon>Bdellovibrionota</taxon>
        <taxon>Bacteriovoracia</taxon>
        <taxon>Bacteriovoracales</taxon>
        <taxon>Halobacteriovoraceae</taxon>
        <taxon>Halobacteriovorax</taxon>
    </lineage>
</organism>
<dbReference type="Proteomes" id="UP000008963">
    <property type="component" value="Chromosome"/>
</dbReference>
<keyword evidence="5" id="KW-0175">Coiled coil</keyword>
<accession>E1X5G2</accession>
<evidence type="ECO:0000256" key="3">
    <source>
        <dbReference type="ARBA" id="ARBA00023125"/>
    </source>
</evidence>
<dbReference type="InterPro" id="IPR000551">
    <property type="entry name" value="MerR-type_HTH_dom"/>
</dbReference>
<dbReference type="Pfam" id="PF13411">
    <property type="entry name" value="MerR_1"/>
    <property type="match status" value="1"/>
</dbReference>
<dbReference type="PATRIC" id="fig|862908.3.peg.2377"/>
<keyword evidence="2" id="KW-0805">Transcription regulation</keyword>
<reference evidence="8" key="1">
    <citation type="journal article" date="2013" name="ISME J.">
        <title>A small predatory core genome in the divergent marine Bacteriovorax marinus SJ and the terrestrial Bdellovibrio bacteriovorus.</title>
        <authorList>
            <person name="Crossman L.C."/>
            <person name="Chen H."/>
            <person name="Cerdeno-Tarraga A.M."/>
            <person name="Brooks K."/>
            <person name="Quail M.A."/>
            <person name="Pineiro S.A."/>
            <person name="Hobley L."/>
            <person name="Sockett R.E."/>
            <person name="Bentley S.D."/>
            <person name="Parkhill J."/>
            <person name="Williams H.N."/>
            <person name="Stine O.C."/>
        </authorList>
    </citation>
    <scope>NUCLEOTIDE SEQUENCE [LARGE SCALE GENOMIC DNA]</scope>
    <source>
        <strain evidence="8">ATCC BAA-682 / DSM 15412 / SJ</strain>
    </source>
</reference>
<feature type="coiled-coil region" evidence="5">
    <location>
        <begin position="89"/>
        <end position="116"/>
    </location>
</feature>
<evidence type="ECO:0000256" key="5">
    <source>
        <dbReference type="SAM" id="Coils"/>
    </source>
</evidence>
<dbReference type="STRING" id="862908.BMS_2492"/>
<keyword evidence="3" id="KW-0238">DNA-binding</keyword>
<dbReference type="PRINTS" id="PR00040">
    <property type="entry name" value="HTHMERR"/>
</dbReference>
<proteinExistence type="predicted"/>
<protein>
    <submittedName>
        <fullName evidence="7">MerR-family transcriptional regulator</fullName>
    </submittedName>
</protein>
<gene>
    <name evidence="7" type="ordered locus">BMS_2492</name>
</gene>
<dbReference type="eggNOG" id="COG0789">
    <property type="taxonomic scope" value="Bacteria"/>
</dbReference>
<dbReference type="Gene3D" id="1.10.1660.10">
    <property type="match status" value="1"/>
</dbReference>
<evidence type="ECO:0000259" key="6">
    <source>
        <dbReference type="PROSITE" id="PS50937"/>
    </source>
</evidence>
<keyword evidence="1" id="KW-0678">Repressor</keyword>
<dbReference type="EMBL" id="FQ312005">
    <property type="protein sequence ID" value="CBW27283.1"/>
    <property type="molecule type" value="Genomic_DNA"/>
</dbReference>
<dbReference type="PANTHER" id="PTHR30204:SF69">
    <property type="entry name" value="MERR-FAMILY TRANSCRIPTIONAL REGULATOR"/>
    <property type="match status" value="1"/>
</dbReference>
<dbReference type="HOGENOM" id="CLU_060077_2_0_7"/>
<dbReference type="InterPro" id="IPR009061">
    <property type="entry name" value="DNA-bd_dom_put_sf"/>
</dbReference>
<dbReference type="GO" id="GO:0003677">
    <property type="term" value="F:DNA binding"/>
    <property type="evidence" value="ECO:0007669"/>
    <property type="project" value="UniProtKB-KW"/>
</dbReference>
<dbReference type="PANTHER" id="PTHR30204">
    <property type="entry name" value="REDOX-CYCLING DRUG-SENSING TRANSCRIPTIONAL ACTIVATOR SOXR"/>
    <property type="match status" value="1"/>
</dbReference>
<evidence type="ECO:0000313" key="8">
    <source>
        <dbReference type="Proteomes" id="UP000008963"/>
    </source>
</evidence>
<evidence type="ECO:0000313" key="7">
    <source>
        <dbReference type="EMBL" id="CBW27283.1"/>
    </source>
</evidence>
<dbReference type="GO" id="GO:0003700">
    <property type="term" value="F:DNA-binding transcription factor activity"/>
    <property type="evidence" value="ECO:0007669"/>
    <property type="project" value="InterPro"/>
</dbReference>
<evidence type="ECO:0000256" key="4">
    <source>
        <dbReference type="ARBA" id="ARBA00023163"/>
    </source>
</evidence>
<evidence type="ECO:0000256" key="1">
    <source>
        <dbReference type="ARBA" id="ARBA00022491"/>
    </source>
</evidence>
<evidence type="ECO:0000256" key="2">
    <source>
        <dbReference type="ARBA" id="ARBA00023015"/>
    </source>
</evidence>
<dbReference type="SUPFAM" id="SSF46955">
    <property type="entry name" value="Putative DNA-binding domain"/>
    <property type="match status" value="1"/>
</dbReference>
<dbReference type="SMART" id="SM00422">
    <property type="entry name" value="HTH_MERR"/>
    <property type="match status" value="1"/>
</dbReference>